<dbReference type="EMBL" id="CP120629">
    <property type="protein sequence ID" value="WEW60078.1"/>
    <property type="molecule type" value="Genomic_DNA"/>
</dbReference>
<feature type="region of interest" description="Disordered" evidence="1">
    <location>
        <begin position="127"/>
        <end position="152"/>
    </location>
</feature>
<dbReference type="AlphaFoldDB" id="A0AAF0DKG5"/>
<accession>A0AAF0DKG5</accession>
<keyword evidence="3" id="KW-1185">Reference proteome</keyword>
<evidence type="ECO:0000256" key="1">
    <source>
        <dbReference type="SAM" id="MobiDB-lite"/>
    </source>
</evidence>
<name>A0AAF0DKG5_9EURO</name>
<feature type="region of interest" description="Disordered" evidence="1">
    <location>
        <begin position="164"/>
        <end position="184"/>
    </location>
</feature>
<proteinExistence type="predicted"/>
<organism evidence="2 3">
    <name type="scientific">Emydomyces testavorans</name>
    <dbReference type="NCBI Taxonomy" id="2070801"/>
    <lineage>
        <taxon>Eukaryota</taxon>
        <taxon>Fungi</taxon>
        <taxon>Dikarya</taxon>
        <taxon>Ascomycota</taxon>
        <taxon>Pezizomycotina</taxon>
        <taxon>Eurotiomycetes</taxon>
        <taxon>Eurotiomycetidae</taxon>
        <taxon>Onygenales</taxon>
        <taxon>Nannizziopsiaceae</taxon>
        <taxon>Emydomyces</taxon>
    </lineage>
</organism>
<reference evidence="2" key="1">
    <citation type="submission" date="2023-03" db="EMBL/GenBank/DDBJ databases">
        <title>Emydomyces testavorans Genome Sequence.</title>
        <authorList>
            <person name="Hoyer L."/>
        </authorList>
    </citation>
    <scope>NUCLEOTIDE SEQUENCE</scope>
    <source>
        <strain evidence="2">16-2883</strain>
    </source>
</reference>
<feature type="compositionally biased region" description="Low complexity" evidence="1">
    <location>
        <begin position="127"/>
        <end position="143"/>
    </location>
</feature>
<evidence type="ECO:0000313" key="3">
    <source>
        <dbReference type="Proteomes" id="UP001219355"/>
    </source>
</evidence>
<dbReference type="Proteomes" id="UP001219355">
    <property type="component" value="Chromosome 3"/>
</dbReference>
<evidence type="ECO:0000313" key="2">
    <source>
        <dbReference type="EMBL" id="WEW60078.1"/>
    </source>
</evidence>
<gene>
    <name evidence="2" type="ORF">PRK78_005562</name>
</gene>
<protein>
    <submittedName>
        <fullName evidence="2">Uncharacterized protein</fullName>
    </submittedName>
</protein>
<sequence>MNSATDAATFLRKLEKFIPLFEGGDPDPLSFRQKRQFHAWKALLDSNPTSGNSKSRVHARKKARNFALKVIDTAGRETLLLCILVYSISGLPKITFQRFYLELKKWSQRACFPELLVEQASKLWNQSDQRGSQQRESSSQQRQLETENTQPGQTIVEAAIPSMSCKAPGQEKIGIRTNHLSKPR</sequence>